<dbReference type="InterPro" id="IPR000531">
    <property type="entry name" value="Beta-barrel_TonB"/>
</dbReference>
<dbReference type="InterPro" id="IPR036942">
    <property type="entry name" value="Beta-barrel_TonB_sf"/>
</dbReference>
<keyword evidence="5 11" id="KW-0812">Transmembrane</keyword>
<dbReference type="RefSeq" id="WP_091340733.1">
    <property type="nucleotide sequence ID" value="NZ_FNRM01000002.1"/>
</dbReference>
<comment type="similarity">
    <text evidence="11 12">Belongs to the TonB-dependent receptor family.</text>
</comment>
<gene>
    <name evidence="16" type="ORF">SAMN04488051_102384</name>
</gene>
<keyword evidence="2 11" id="KW-0813">Transport</keyword>
<evidence type="ECO:0000313" key="17">
    <source>
        <dbReference type="Proteomes" id="UP000198773"/>
    </source>
</evidence>
<dbReference type="Gene3D" id="2.40.170.20">
    <property type="entry name" value="TonB-dependent receptor, beta-barrel domain"/>
    <property type="match status" value="2"/>
</dbReference>
<evidence type="ECO:0000313" key="16">
    <source>
        <dbReference type="EMBL" id="SEA27788.1"/>
    </source>
</evidence>
<evidence type="ECO:0000259" key="15">
    <source>
        <dbReference type="Pfam" id="PF07715"/>
    </source>
</evidence>
<keyword evidence="10 11" id="KW-0998">Cell outer membrane</keyword>
<evidence type="ECO:0000256" key="10">
    <source>
        <dbReference type="ARBA" id="ARBA00023237"/>
    </source>
</evidence>
<dbReference type="InterPro" id="IPR039426">
    <property type="entry name" value="TonB-dep_rcpt-like"/>
</dbReference>
<dbReference type="InterPro" id="IPR012910">
    <property type="entry name" value="Plug_dom"/>
</dbReference>
<evidence type="ECO:0000256" key="11">
    <source>
        <dbReference type="PROSITE-ProRule" id="PRU01360"/>
    </source>
</evidence>
<feature type="domain" description="TonB-dependent receptor-like beta-barrel" evidence="14">
    <location>
        <begin position="329"/>
        <end position="759"/>
    </location>
</feature>
<comment type="subcellular location">
    <subcellularLocation>
        <location evidence="1 11">Cell outer membrane</location>
        <topology evidence="1 11">Multi-pass membrane protein</topology>
    </subcellularLocation>
</comment>
<keyword evidence="9 11" id="KW-0472">Membrane</keyword>
<evidence type="ECO:0000256" key="9">
    <source>
        <dbReference type="ARBA" id="ARBA00023136"/>
    </source>
</evidence>
<feature type="chain" id="PRO_5011731029" evidence="13">
    <location>
        <begin position="27"/>
        <end position="799"/>
    </location>
</feature>
<evidence type="ECO:0000256" key="6">
    <source>
        <dbReference type="ARBA" id="ARBA00023004"/>
    </source>
</evidence>
<dbReference type="Pfam" id="PF07715">
    <property type="entry name" value="Plug"/>
    <property type="match status" value="1"/>
</dbReference>
<accession>A0A1H3ZVR0</accession>
<dbReference type="EMBL" id="FNRM01000002">
    <property type="protein sequence ID" value="SEA27788.1"/>
    <property type="molecule type" value="Genomic_DNA"/>
</dbReference>
<evidence type="ECO:0000256" key="4">
    <source>
        <dbReference type="ARBA" id="ARBA00022496"/>
    </source>
</evidence>
<organism evidence="16 17">
    <name type="scientific">Alkalimonas amylolytica</name>
    <dbReference type="NCBI Taxonomy" id="152573"/>
    <lineage>
        <taxon>Bacteria</taxon>
        <taxon>Pseudomonadati</taxon>
        <taxon>Pseudomonadota</taxon>
        <taxon>Gammaproteobacteria</taxon>
        <taxon>Alkalimonas</taxon>
    </lineage>
</organism>
<keyword evidence="6" id="KW-0408">Iron</keyword>
<proteinExistence type="inferred from homology"/>
<feature type="domain" description="TonB-dependent receptor plug" evidence="15">
    <location>
        <begin position="52"/>
        <end position="146"/>
    </location>
</feature>
<keyword evidence="3 11" id="KW-1134">Transmembrane beta strand</keyword>
<name>A0A1H3ZVR0_ALKAM</name>
<reference evidence="16 17" key="1">
    <citation type="submission" date="2016-10" db="EMBL/GenBank/DDBJ databases">
        <authorList>
            <person name="de Groot N.N."/>
        </authorList>
    </citation>
    <scope>NUCLEOTIDE SEQUENCE [LARGE SCALE GENOMIC DNA]</scope>
    <source>
        <strain evidence="16 17">CGMCC 1.3430</strain>
    </source>
</reference>
<dbReference type="AlphaFoldDB" id="A0A1H3ZVR0"/>
<evidence type="ECO:0000256" key="3">
    <source>
        <dbReference type="ARBA" id="ARBA00022452"/>
    </source>
</evidence>
<protein>
    <submittedName>
        <fullName evidence="16">Outer membrane receptor proteins, mostly Fe transport</fullName>
    </submittedName>
</protein>
<keyword evidence="8 12" id="KW-0798">TonB box</keyword>
<keyword evidence="7" id="KW-0406">Ion transport</keyword>
<keyword evidence="13" id="KW-0732">Signal</keyword>
<evidence type="ECO:0000256" key="12">
    <source>
        <dbReference type="RuleBase" id="RU003357"/>
    </source>
</evidence>
<dbReference type="STRING" id="152573.SAMN04488051_102384"/>
<evidence type="ECO:0000256" key="7">
    <source>
        <dbReference type="ARBA" id="ARBA00023065"/>
    </source>
</evidence>
<dbReference type="Proteomes" id="UP000198773">
    <property type="component" value="Unassembled WGS sequence"/>
</dbReference>
<evidence type="ECO:0000256" key="2">
    <source>
        <dbReference type="ARBA" id="ARBA00022448"/>
    </source>
</evidence>
<dbReference type="PANTHER" id="PTHR32552">
    <property type="entry name" value="FERRICHROME IRON RECEPTOR-RELATED"/>
    <property type="match status" value="1"/>
</dbReference>
<keyword evidence="4" id="KW-0410">Iron transport</keyword>
<dbReference type="SUPFAM" id="SSF56935">
    <property type="entry name" value="Porins"/>
    <property type="match status" value="1"/>
</dbReference>
<keyword evidence="16" id="KW-0675">Receptor</keyword>
<evidence type="ECO:0000256" key="5">
    <source>
        <dbReference type="ARBA" id="ARBA00022692"/>
    </source>
</evidence>
<sequence length="799" mass="89705">MHTFNQSLLYTALAGALSITTSTGLAADESSATDDNVEVITVTSRKRVETIIEVPMNVSSISALEIADRNLITKDDLQRTLAGAASPTGVLILRGLSGGNSAAPSTTSSFTDDIPFNFVDLYDIEAVEVLRGPQGTLWGSNAIGGTIRVITKKPMLDTFELNTSVQAKSTQNVDGTNLQAWAAINLPLIEDTLAMRVTAHSSHKPGTIVNAATGTQRKVEDQYIRSQFLWQLNDDTSVNFSYYNVQTSTVGTRIADLSRPTGRLFANTTENPDSIYGYDVDYGFSPCAEGQSRAECFGNVSSSRPSKYMIWESLDGWLKDETNLFSLSANFDNVLNFADVTYAGSYRQNREDSLDNWSRLDMADMVKTWIINYDKTSRLTHEFRIQDIGQTENLKWTIGAFYDKGWRGNIPNSQFQYHESDPRSIAIFSDWNDWVDWEDYWGELGVFNVGQLGEYWYGDSSINYNLYYNGSYSVEKALFGEASYTIRTDNIGSFELTAGIRYFDLEDYASFGYSGIWEAREGRTVQSQGEESGNRKKVSIAWLPDSGRMSVYALYSEGYRPGGNNAPLANACRNDPFAEGYQERYTSDSIDNYEIGYKMNTGNFQFSSAIYQINWSDVWASVYMPTCGFSYTANAAKARSRGFEWESKYSFANDLDLVFNASYTDAKLLDNVPSLQAEAGQNMTQVPKYNAYIGLDKGLNLFGKQTFVRLDLEAYGKYNSHFNAREDGTDTSDAYRRVNLSGRMELNDNLRLSVFINNLFDSEIELFRQARTRSGSTNNLNVLYADERSVTMRIDYTFF</sequence>
<dbReference type="Pfam" id="PF00593">
    <property type="entry name" value="TonB_dep_Rec_b-barrel"/>
    <property type="match status" value="1"/>
</dbReference>
<evidence type="ECO:0000256" key="13">
    <source>
        <dbReference type="SAM" id="SignalP"/>
    </source>
</evidence>
<dbReference type="PROSITE" id="PS52016">
    <property type="entry name" value="TONB_DEPENDENT_REC_3"/>
    <property type="match status" value="1"/>
</dbReference>
<dbReference type="GO" id="GO:0009279">
    <property type="term" value="C:cell outer membrane"/>
    <property type="evidence" value="ECO:0007669"/>
    <property type="project" value="UniProtKB-SubCell"/>
</dbReference>
<dbReference type="GO" id="GO:0006826">
    <property type="term" value="P:iron ion transport"/>
    <property type="evidence" value="ECO:0007669"/>
    <property type="project" value="UniProtKB-KW"/>
</dbReference>
<feature type="signal peptide" evidence="13">
    <location>
        <begin position="1"/>
        <end position="26"/>
    </location>
</feature>
<evidence type="ECO:0000256" key="8">
    <source>
        <dbReference type="ARBA" id="ARBA00023077"/>
    </source>
</evidence>
<keyword evidence="17" id="KW-1185">Reference proteome</keyword>
<evidence type="ECO:0000256" key="1">
    <source>
        <dbReference type="ARBA" id="ARBA00004571"/>
    </source>
</evidence>
<evidence type="ECO:0000259" key="14">
    <source>
        <dbReference type="Pfam" id="PF00593"/>
    </source>
</evidence>
<dbReference type="OrthoDB" id="9815954at2"/>
<dbReference type="PANTHER" id="PTHR32552:SF81">
    <property type="entry name" value="TONB-DEPENDENT OUTER MEMBRANE RECEPTOR"/>
    <property type="match status" value="1"/>
</dbReference>